<feature type="compositionally biased region" description="Basic and acidic residues" evidence="2">
    <location>
        <begin position="418"/>
        <end position="435"/>
    </location>
</feature>
<feature type="region of interest" description="Disordered" evidence="2">
    <location>
        <begin position="1418"/>
        <end position="1530"/>
    </location>
</feature>
<feature type="compositionally biased region" description="Basic residues" evidence="2">
    <location>
        <begin position="439"/>
        <end position="451"/>
    </location>
</feature>
<feature type="region of interest" description="Disordered" evidence="2">
    <location>
        <begin position="1180"/>
        <end position="1209"/>
    </location>
</feature>
<feature type="coiled-coil region" evidence="1">
    <location>
        <begin position="785"/>
        <end position="829"/>
    </location>
</feature>
<name>A0A8H7MK57_9PLEO</name>
<feature type="compositionally biased region" description="Polar residues" evidence="2">
    <location>
        <begin position="1486"/>
        <end position="1517"/>
    </location>
</feature>
<feature type="coiled-coil region" evidence="1">
    <location>
        <begin position="485"/>
        <end position="523"/>
    </location>
</feature>
<dbReference type="OrthoDB" id="3798058at2759"/>
<dbReference type="Proteomes" id="UP000651452">
    <property type="component" value="Unassembled WGS sequence"/>
</dbReference>
<accession>A0A8H7MK57</accession>
<feature type="region of interest" description="Disordered" evidence="2">
    <location>
        <begin position="342"/>
        <end position="457"/>
    </location>
</feature>
<comment type="caution">
    <text evidence="3">The sequence shown here is derived from an EMBL/GenBank/DDBJ whole genome shotgun (WGS) entry which is preliminary data.</text>
</comment>
<dbReference type="PANTHER" id="PTHR23159:SF31">
    <property type="entry name" value="CENTROSOME-ASSOCIATED PROTEIN CEP250 ISOFORM X1"/>
    <property type="match status" value="1"/>
</dbReference>
<feature type="compositionally biased region" description="Polar residues" evidence="2">
    <location>
        <begin position="1467"/>
        <end position="1477"/>
    </location>
</feature>
<protein>
    <submittedName>
        <fullName evidence="3">Uncharacterized protein</fullName>
    </submittedName>
</protein>
<feature type="compositionally biased region" description="Polar residues" evidence="2">
    <location>
        <begin position="1330"/>
        <end position="1352"/>
    </location>
</feature>
<reference evidence="3" key="2">
    <citation type="submission" date="2020-09" db="EMBL/GenBank/DDBJ databases">
        <title>Reference genome assembly for Australian Ascochyta lentis isolate Al4.</title>
        <authorList>
            <person name="Lee R.C."/>
            <person name="Farfan-Caceres L.M."/>
            <person name="Debler J.W."/>
            <person name="Williams A.H."/>
            <person name="Henares B.M."/>
        </authorList>
    </citation>
    <scope>NUCLEOTIDE SEQUENCE</scope>
    <source>
        <strain evidence="3">Al4</strain>
    </source>
</reference>
<evidence type="ECO:0000313" key="4">
    <source>
        <dbReference type="Proteomes" id="UP000651452"/>
    </source>
</evidence>
<feature type="coiled-coil region" evidence="1">
    <location>
        <begin position="1108"/>
        <end position="1135"/>
    </location>
</feature>
<keyword evidence="4" id="KW-1185">Reference proteome</keyword>
<dbReference type="EMBL" id="RZGK01000007">
    <property type="protein sequence ID" value="KAF9697825.1"/>
    <property type="molecule type" value="Genomic_DNA"/>
</dbReference>
<feature type="region of interest" description="Disordered" evidence="2">
    <location>
        <begin position="216"/>
        <end position="250"/>
    </location>
</feature>
<feature type="region of interest" description="Disordered" evidence="2">
    <location>
        <begin position="158"/>
        <end position="179"/>
    </location>
</feature>
<evidence type="ECO:0000256" key="2">
    <source>
        <dbReference type="SAM" id="MobiDB-lite"/>
    </source>
</evidence>
<feature type="region of interest" description="Disordered" evidence="2">
    <location>
        <begin position="1"/>
        <end position="44"/>
    </location>
</feature>
<keyword evidence="1" id="KW-0175">Coiled coil</keyword>
<feature type="compositionally biased region" description="Polar residues" evidence="2">
    <location>
        <begin position="1446"/>
        <end position="1459"/>
    </location>
</feature>
<feature type="compositionally biased region" description="Polar residues" evidence="2">
    <location>
        <begin position="165"/>
        <end position="177"/>
    </location>
</feature>
<gene>
    <name evidence="3" type="ORF">EKO04_004489</name>
</gene>
<feature type="region of interest" description="Disordered" evidence="2">
    <location>
        <begin position="1302"/>
        <end position="1358"/>
    </location>
</feature>
<feature type="compositionally biased region" description="Polar residues" evidence="2">
    <location>
        <begin position="372"/>
        <end position="417"/>
    </location>
</feature>
<feature type="region of interest" description="Disordered" evidence="2">
    <location>
        <begin position="285"/>
        <end position="313"/>
    </location>
</feature>
<feature type="coiled-coil region" evidence="1">
    <location>
        <begin position="884"/>
        <end position="1066"/>
    </location>
</feature>
<proteinExistence type="predicted"/>
<sequence length="1530" mass="170896">MAEFSKGKRHSGNRKPSGLRYVEQVPDSDSVVPETQLDDESSFTDSYSHDMTFLEHNRVYPSPQPALQRFGISKPSAATSMETGTSFSWARKKIAPNQNIPALQFSNHPVAVVPSTKIDEGGSNEQDANVSFAASPACPSPTIEQHAATETPVGEKTPFIHDQFSRSPHTATTSVNIGRTERTRQVTSQLFQPYSVTKSVRGEKKAKKGKKALITGQLAPWPPQNGLPSGSLDAAPIADSSTNTPSLELKTQPHGSLHDFGNLAVKLQSSGICVPIAGLSDTEVRSPFPVPNQHQVEDSVHASSPGPTKHGDFLESAVQEPIDIAGPSDVPEDPSLYAPHEDRVRSLQKQQASDADADTQDGLTLGCKSMAQRPSTDVTPHQALRPTSSGQLGDSSQQASSNTPMTNLDQIQDPSSRLQEEHIGLQEPSSRERPMRVTKTQKKIRPQHKSPSRTSVPLSNYLAPYKMTALDIALDGIRTACHVERNRMEDQMASTVNDLKQEKKQLESTIQQQQVIIAELNAQEKISKENLTHLTDKAKTIQKYVSGLQEDHERCQKLVAVSQKQNMQVFQDLIADTVKEKADLQGAFNQAVDSFRKSRNEMTMTMNETHTQYNAVLSRNTDLEQRLTELRSMYEAEKARTVDLEKQLVPSLQSMQRQLSERAALIDDKLSSMNATLALLASDNRNDCDIKGCLQILQKLDSMPLLTARDVRKAEGMLRFNHERVNAVFQLLVKASATEACSAEDIRRCLRDQTQVLLAEISRRDQSMTDSRLAPEAAELIKLELDTLTRNNHQLQEYVDALRQSEAVLESYSVLIEMERDELQAALQEQAWQSKLDITRVHNELDQFKDYWLFASDTAGENERLLLEREREFCDYRLQAMAYLNGLKEQMHQLTTQLQAKECEHKALQENFRYSKAKLESVQCDHDQLVIEVSQHKSTAETLRQERDGLNKERGTTQASLCSAKETNRILEEDKEKLTATLREARTSLRASLDAEATLKVRYSDLQQQLDELQDAKDASDEQLQKVRNDGTIELQRTKQGYATQIQDLRDRLQLSERDRKESHAKILRMEATRNQQLESHQQETKTKFDLLASESERIRKELETKHERDLKCQRQEANAKIEELQRQLDEMQAKTTSKILVPNSQSSFAHDANSSALQQDQLPKTRKKVNRQTNSVVMVPSSNGRLDTDDRRPTVGRSDLPRSRCGGSEHQVGFFEEEYRNRFGPQATLQEQEDSLPLMNPDCETVPETQEIEFAQGSTAQFVVIESQISVGGNTNQGEGASELSTISSEDLSEMLLDIQSDSGRHRVSSGNMESRKNTARTPERPEQEPTSDAPSSTSQGRPKSRANTASRMVPLPVHDVQRQRVQARDAGQDLAYACLEQNSRADSGHSSNLMHVNNAALQRNHTQLASLYANTQSGNTDVGQKRKLAGDTEQVAPSKRLRVSAQTSTQRPLSISKSYAPYTPAPTSTRSQLDVNPSPPSATGRRSSNRPLSIAGSQTSTPRLSSTRNTRSRANQYADRFGQELDGR</sequence>
<feature type="coiled-coil region" evidence="1">
    <location>
        <begin position="620"/>
        <end position="647"/>
    </location>
</feature>
<organism evidence="3 4">
    <name type="scientific">Ascochyta lentis</name>
    <dbReference type="NCBI Taxonomy" id="205686"/>
    <lineage>
        <taxon>Eukaryota</taxon>
        <taxon>Fungi</taxon>
        <taxon>Dikarya</taxon>
        <taxon>Ascomycota</taxon>
        <taxon>Pezizomycotina</taxon>
        <taxon>Dothideomycetes</taxon>
        <taxon>Pleosporomycetidae</taxon>
        <taxon>Pleosporales</taxon>
        <taxon>Pleosporineae</taxon>
        <taxon>Didymellaceae</taxon>
        <taxon>Ascochyta</taxon>
    </lineage>
</organism>
<evidence type="ECO:0000313" key="3">
    <source>
        <dbReference type="EMBL" id="KAF9697825.1"/>
    </source>
</evidence>
<dbReference type="PANTHER" id="PTHR23159">
    <property type="entry name" value="CENTROSOMAL PROTEIN 2"/>
    <property type="match status" value="1"/>
</dbReference>
<reference evidence="3" key="1">
    <citation type="submission" date="2018-12" db="EMBL/GenBank/DDBJ databases">
        <authorList>
            <person name="Syme R.A."/>
            <person name="Farfan-Caceres L."/>
            <person name="Lichtenzveig J."/>
        </authorList>
    </citation>
    <scope>NUCLEOTIDE SEQUENCE</scope>
    <source>
        <strain evidence="3">Al4</strain>
    </source>
</reference>
<evidence type="ECO:0000256" key="1">
    <source>
        <dbReference type="SAM" id="Coils"/>
    </source>
</evidence>
<feature type="compositionally biased region" description="Basic and acidic residues" evidence="2">
    <location>
        <begin position="1315"/>
        <end position="1329"/>
    </location>
</feature>